<comment type="caution">
    <text evidence="3">The sequence shown here is derived from an EMBL/GenBank/DDBJ whole genome shotgun (WGS) entry which is preliminary data.</text>
</comment>
<organism evidence="3 4">
    <name type="scientific">Nitrincola tibetensis</name>
    <dbReference type="NCBI Taxonomy" id="2219697"/>
    <lineage>
        <taxon>Bacteria</taxon>
        <taxon>Pseudomonadati</taxon>
        <taxon>Pseudomonadota</taxon>
        <taxon>Gammaproteobacteria</taxon>
        <taxon>Oceanospirillales</taxon>
        <taxon>Oceanospirillaceae</taxon>
        <taxon>Nitrincola</taxon>
    </lineage>
</organism>
<keyword evidence="4" id="KW-1185">Reference proteome</keyword>
<keyword evidence="1 2" id="KW-0732">Signal</keyword>
<proteinExistence type="predicted"/>
<reference evidence="3 4" key="1">
    <citation type="submission" date="2018-06" db="EMBL/GenBank/DDBJ databases">
        <title>Nitrincola tibetense sp. nov., isolated from Lake XuguoCo on Tibetan Plateau.</title>
        <authorList>
            <person name="Xing P."/>
        </authorList>
    </citation>
    <scope>NUCLEOTIDE SEQUENCE [LARGE SCALE GENOMIC DNA]</scope>
    <source>
        <strain evidence="4">xg18</strain>
    </source>
</reference>
<accession>A0A364NNY6</accession>
<evidence type="ECO:0000313" key="4">
    <source>
        <dbReference type="Proteomes" id="UP000250744"/>
    </source>
</evidence>
<sequence>MPTNLLLKTALAVVMSASAVTSALAATSWDMPTPYGDRTFHTVNIRAFADDVSERTGGDLTINVHSNGSLIGHAEIKNSVRRGIVPSGELIMSRLANENAIFDVDSVPFLASNYDEAWALWQASKEVITEELAKQRIRLLFAVPWPPQGLYSQKELNDVSDLRNLKIRAYNLASERLSQLVHAVPTQIEVPDIPTAFSTGRVDAMMTSPATGADTKAWDYLSHFNHTQLWIPKNMVIVNEQAFSRLSPEVQQAVLDAAEAAEKRGWEMSQAETQSAIQVLKDNGIQVSEPSEALSSALKESGDIMTQEWLERAGAQGQAILQRYAAQ</sequence>
<dbReference type="CDD" id="cd13602">
    <property type="entry name" value="PBP2_TRAP_BpDctp6_7"/>
    <property type="match status" value="1"/>
</dbReference>
<dbReference type="InterPro" id="IPR038404">
    <property type="entry name" value="TRAP_DctP_sf"/>
</dbReference>
<dbReference type="RefSeq" id="WP_112157975.1">
    <property type="nucleotide sequence ID" value="NZ_QKRX01000003.1"/>
</dbReference>
<dbReference type="Gene3D" id="3.40.190.170">
    <property type="entry name" value="Bacterial extracellular solute-binding protein, family 7"/>
    <property type="match status" value="1"/>
</dbReference>
<feature type="signal peptide" evidence="2">
    <location>
        <begin position="1"/>
        <end position="25"/>
    </location>
</feature>
<dbReference type="PANTHER" id="PTHR33376:SF4">
    <property type="entry name" value="SIALIC ACID-BINDING PERIPLASMIC PROTEIN SIAP"/>
    <property type="match status" value="1"/>
</dbReference>
<dbReference type="PANTHER" id="PTHR33376">
    <property type="match status" value="1"/>
</dbReference>
<dbReference type="EMBL" id="QKRX01000003">
    <property type="protein sequence ID" value="RAU18754.1"/>
    <property type="molecule type" value="Genomic_DNA"/>
</dbReference>
<dbReference type="NCBIfam" id="NF037995">
    <property type="entry name" value="TRAP_S1"/>
    <property type="match status" value="1"/>
</dbReference>
<gene>
    <name evidence="3" type="ORF">DN062_04515</name>
</gene>
<name>A0A364NNY6_9GAMM</name>
<dbReference type="OrthoDB" id="9783941at2"/>
<evidence type="ECO:0000313" key="3">
    <source>
        <dbReference type="EMBL" id="RAU18754.1"/>
    </source>
</evidence>
<protein>
    <submittedName>
        <fullName evidence="3">C4-dicarboxylate ABC transporter substrate-binding protein</fullName>
    </submittedName>
</protein>
<dbReference type="Pfam" id="PF03480">
    <property type="entry name" value="DctP"/>
    <property type="match status" value="1"/>
</dbReference>
<feature type="chain" id="PRO_5016951805" evidence="2">
    <location>
        <begin position="26"/>
        <end position="327"/>
    </location>
</feature>
<evidence type="ECO:0000256" key="1">
    <source>
        <dbReference type="ARBA" id="ARBA00022729"/>
    </source>
</evidence>
<dbReference type="InterPro" id="IPR018389">
    <property type="entry name" value="DctP_fam"/>
</dbReference>
<dbReference type="GO" id="GO:0055085">
    <property type="term" value="P:transmembrane transport"/>
    <property type="evidence" value="ECO:0007669"/>
    <property type="project" value="InterPro"/>
</dbReference>
<evidence type="ECO:0000256" key="2">
    <source>
        <dbReference type="SAM" id="SignalP"/>
    </source>
</evidence>
<dbReference type="Proteomes" id="UP000250744">
    <property type="component" value="Unassembled WGS sequence"/>
</dbReference>
<dbReference type="AlphaFoldDB" id="A0A364NNY6"/>